<dbReference type="RefSeq" id="WP_092730439.1">
    <property type="nucleotide sequence ID" value="NZ_FNPC01000001.1"/>
</dbReference>
<evidence type="ECO:0000256" key="4">
    <source>
        <dbReference type="ARBA" id="ARBA00022827"/>
    </source>
</evidence>
<evidence type="ECO:0000256" key="5">
    <source>
        <dbReference type="ARBA" id="ARBA00023002"/>
    </source>
</evidence>
<dbReference type="Pfam" id="PF00732">
    <property type="entry name" value="GMC_oxred_N"/>
    <property type="match status" value="1"/>
</dbReference>
<dbReference type="GO" id="GO:0050660">
    <property type="term" value="F:flavin adenine dinucleotide binding"/>
    <property type="evidence" value="ECO:0007669"/>
    <property type="project" value="InterPro"/>
</dbReference>
<gene>
    <name evidence="8" type="ORF">SAMN05216564_101339</name>
</gene>
<proteinExistence type="inferred from homology"/>
<feature type="domain" description="4Fe-4S ferredoxin-type" evidence="7">
    <location>
        <begin position="212"/>
        <end position="241"/>
    </location>
</feature>
<evidence type="ECO:0000256" key="1">
    <source>
        <dbReference type="ARBA" id="ARBA00001974"/>
    </source>
</evidence>
<dbReference type="OrthoDB" id="346033at2157"/>
<dbReference type="PROSITE" id="PS51379">
    <property type="entry name" value="4FE4S_FER_2"/>
    <property type="match status" value="1"/>
</dbReference>
<dbReference type="EMBL" id="FNPC01000001">
    <property type="protein sequence ID" value="SDX75305.1"/>
    <property type="molecule type" value="Genomic_DNA"/>
</dbReference>
<keyword evidence="9" id="KW-1185">Reference proteome</keyword>
<comment type="cofactor">
    <cofactor evidence="1">
        <name>FAD</name>
        <dbReference type="ChEBI" id="CHEBI:57692"/>
    </cofactor>
</comment>
<protein>
    <submittedName>
        <fullName evidence="8">Choline dehydrogenase</fullName>
    </submittedName>
</protein>
<dbReference type="SUPFAM" id="SSF51905">
    <property type="entry name" value="FAD/NAD(P)-binding domain"/>
    <property type="match status" value="1"/>
</dbReference>
<evidence type="ECO:0000256" key="6">
    <source>
        <dbReference type="SAM" id="MobiDB-lite"/>
    </source>
</evidence>
<keyword evidence="3" id="KW-0285">Flavoprotein</keyword>
<dbReference type="Gene3D" id="3.50.50.60">
    <property type="entry name" value="FAD/NAD(P)-binding domain"/>
    <property type="match status" value="2"/>
</dbReference>
<organism evidence="8 9">
    <name type="scientific">Halopenitus persicus</name>
    <dbReference type="NCBI Taxonomy" id="1048396"/>
    <lineage>
        <taxon>Archaea</taxon>
        <taxon>Methanobacteriati</taxon>
        <taxon>Methanobacteriota</taxon>
        <taxon>Stenosarchaea group</taxon>
        <taxon>Halobacteria</taxon>
        <taxon>Halobacteriales</taxon>
        <taxon>Haloferacaceae</taxon>
        <taxon>Halopenitus</taxon>
    </lineage>
</organism>
<accession>A0A1H3E9H1</accession>
<dbReference type="InterPro" id="IPR051473">
    <property type="entry name" value="P2Ox-like"/>
</dbReference>
<reference evidence="9" key="1">
    <citation type="submission" date="2016-10" db="EMBL/GenBank/DDBJ databases">
        <authorList>
            <person name="Varghese N."/>
            <person name="Submissions S."/>
        </authorList>
    </citation>
    <scope>NUCLEOTIDE SEQUENCE [LARGE SCALE GENOMIC DNA]</scope>
    <source>
        <strain evidence="9">DC30,IBRC 10041,KCTC 4046</strain>
    </source>
</reference>
<dbReference type="InterPro" id="IPR036188">
    <property type="entry name" value="FAD/NAD-bd_sf"/>
</dbReference>
<comment type="similarity">
    <text evidence="2">Belongs to the GMC oxidoreductase family.</text>
</comment>
<keyword evidence="5" id="KW-0560">Oxidoreductase</keyword>
<dbReference type="InterPro" id="IPR007867">
    <property type="entry name" value="GMC_OxRtase_C"/>
</dbReference>
<evidence type="ECO:0000256" key="2">
    <source>
        <dbReference type="ARBA" id="ARBA00010790"/>
    </source>
</evidence>
<dbReference type="PANTHER" id="PTHR42784:SF1">
    <property type="entry name" value="PYRANOSE 2-OXIDASE"/>
    <property type="match status" value="1"/>
</dbReference>
<evidence type="ECO:0000259" key="7">
    <source>
        <dbReference type="PROSITE" id="PS51379"/>
    </source>
</evidence>
<dbReference type="InterPro" id="IPR017896">
    <property type="entry name" value="4Fe4S_Fe-S-bd"/>
</dbReference>
<evidence type="ECO:0000313" key="8">
    <source>
        <dbReference type="EMBL" id="SDX75305.1"/>
    </source>
</evidence>
<name>A0A1H3E9H1_9EURY</name>
<feature type="region of interest" description="Disordered" evidence="6">
    <location>
        <begin position="1"/>
        <end position="25"/>
    </location>
</feature>
<sequence length="550" mass="59066">MSGSSGLSKAGTEPVQRDIDRTPVPDADVCVIGAGPAGAIVSDRLAANGHSVVVLDAGPRFDPADRIDRQERAIRPYYGRPDVWDGDPERDAYSSSGDRGYPLNHARVKGVGGSTLHWQGMVMRLHENDFASASERGVGVDWPIDYADLRPYYAAAERELGVSGASDNPYAPPREEPHPMPAFEPSYSDSLFAEACEELGIDMHSVPNARNSEGYDDRSACVGYGTCQPVCPSGAKYDATVHIERAEERGATVIDRAAVQRLEHGPDGERVRAAEYVTPDGETHRQAADAVVVACGGVETPRLLLLSESDRYPDGLANSSGLVGRFFMDHLFAGTGGLLGEPTRQNHVGFLTSESHQFYDEADAETAPFKLEFFNYAGPSPVEMALSGESWGDDLLGDLRDSYGNNIAMGALVEQLPSEDSYVGLDRDRTDVHGNPVPDVHWSVGDRALETIDRVNAIQESILEELGAEITWQVDAESTGPAYHHMGTTRMGEDPAESVVDPDLRTHDLENCWIVGSSVFPTAGAMNPTLTIAALALRAAEAIDAALGGS</sequence>
<evidence type="ECO:0000256" key="3">
    <source>
        <dbReference type="ARBA" id="ARBA00022630"/>
    </source>
</evidence>
<dbReference type="Pfam" id="PF05199">
    <property type="entry name" value="GMC_oxred_C"/>
    <property type="match status" value="1"/>
</dbReference>
<keyword evidence="4" id="KW-0274">FAD</keyword>
<dbReference type="Proteomes" id="UP000199079">
    <property type="component" value="Unassembled WGS sequence"/>
</dbReference>
<dbReference type="GO" id="GO:0016614">
    <property type="term" value="F:oxidoreductase activity, acting on CH-OH group of donors"/>
    <property type="evidence" value="ECO:0007669"/>
    <property type="project" value="InterPro"/>
</dbReference>
<dbReference type="PANTHER" id="PTHR42784">
    <property type="entry name" value="PYRANOSE 2-OXIDASE"/>
    <property type="match status" value="1"/>
</dbReference>
<dbReference type="InterPro" id="IPR000172">
    <property type="entry name" value="GMC_OxRdtase_N"/>
</dbReference>
<evidence type="ECO:0000313" key="9">
    <source>
        <dbReference type="Proteomes" id="UP000199079"/>
    </source>
</evidence>
<dbReference type="AlphaFoldDB" id="A0A1H3E9H1"/>